<name>A0A373FS50_COMTE</name>
<dbReference type="Pfam" id="PF11363">
    <property type="entry name" value="DUF3164"/>
    <property type="match status" value="1"/>
</dbReference>
<evidence type="ECO:0000313" key="2">
    <source>
        <dbReference type="Proteomes" id="UP000261948"/>
    </source>
</evidence>
<sequence length="205" mass="22914">MTTENTIPPGYWKNARGDLVPESRVTDIDKLRDQVVRDLCVMAKERSIGLRDFKLSSMQNVATLVTISMEQYGVKSGGDKGNVTLTTYDGGFKIVRQMADHLVFGEQLQAAKELIDQCVIRWAKDADDNIKALVTHAFQTDKEGKINTGRVLGLRQLKITDEDWLTAMQAITDSIKVASTKPYIRFYERNAQGGYDPINLDLAAV</sequence>
<gene>
    <name evidence="1" type="ORF">DZC30_00845</name>
</gene>
<accession>A0A373FS50</accession>
<dbReference type="EMBL" id="QURR01000001">
    <property type="protein sequence ID" value="RGE46986.1"/>
    <property type="molecule type" value="Genomic_DNA"/>
</dbReference>
<dbReference type="OrthoDB" id="7554786at2"/>
<protein>
    <submittedName>
        <fullName evidence="1">DUF3164 family protein</fullName>
    </submittedName>
</protein>
<reference evidence="1 2" key="1">
    <citation type="submission" date="2018-08" db="EMBL/GenBank/DDBJ databases">
        <title>Comamonas testosteroni strain SWCO2.</title>
        <authorList>
            <person name="Jiang N."/>
            <person name="Zhang X.Z."/>
        </authorList>
    </citation>
    <scope>NUCLEOTIDE SEQUENCE [LARGE SCALE GENOMIC DNA]</scope>
    <source>
        <strain evidence="1 2">SWCO2</strain>
    </source>
</reference>
<comment type="caution">
    <text evidence="1">The sequence shown here is derived from an EMBL/GenBank/DDBJ whole genome shotgun (WGS) entry which is preliminary data.</text>
</comment>
<proteinExistence type="predicted"/>
<evidence type="ECO:0000313" key="1">
    <source>
        <dbReference type="EMBL" id="RGE46986.1"/>
    </source>
</evidence>
<keyword evidence="2" id="KW-1185">Reference proteome</keyword>
<dbReference type="InterPro" id="IPR021505">
    <property type="entry name" value="Phage_B3_Orf6"/>
</dbReference>
<dbReference type="AlphaFoldDB" id="A0A373FS50"/>
<organism evidence="1 2">
    <name type="scientific">Comamonas testosteroni</name>
    <name type="common">Pseudomonas testosteroni</name>
    <dbReference type="NCBI Taxonomy" id="285"/>
    <lineage>
        <taxon>Bacteria</taxon>
        <taxon>Pseudomonadati</taxon>
        <taxon>Pseudomonadota</taxon>
        <taxon>Betaproteobacteria</taxon>
        <taxon>Burkholderiales</taxon>
        <taxon>Comamonadaceae</taxon>
        <taxon>Comamonas</taxon>
    </lineage>
</organism>
<dbReference type="Proteomes" id="UP000261948">
    <property type="component" value="Unassembled WGS sequence"/>
</dbReference>